<gene>
    <name evidence="3 4" type="primary">LOC110974247</name>
</gene>
<sequence length="376" mass="41802">MLNFDSGYQVCGLLWIPIALMTVVIAAVASPISARVCVLKIDLNSPGSGVHIRRIIMPPGDPCTCTVVRRSGHCPYTAQIQGQDPLVYIDMLPVVTAETVRNQFHCTANQTESTSEVSKVGSESTPKVTTIAQEVDSTIITSSAPGATTDVTIYSEPTVTAADCQEILDAGFTTSGVYTIRNDGQTTQVYCSIESEASFIVFQRRINGSVSFDRTWQEYAEGFGNLTGEFWLGNEKLYDLTRNGSWELVITLRAFDGGEAYVRYRDFKISSARNFYRLQVDFIDGNAGDSLVKLLLMPFTTVDKYDSHESEILSCGQVAHSGWWFRRCNRIDSNLNGVYHSSPVVDDYQGIQWVSWKGSRYSLKGCDMKMRRILNE</sequence>
<dbReference type="InterPro" id="IPR050373">
    <property type="entry name" value="Fibrinogen_C-term_domain"/>
</dbReference>
<feature type="domain" description="Fibrinogen C-terminal" evidence="1">
    <location>
        <begin position="155"/>
        <end position="374"/>
    </location>
</feature>
<dbReference type="SUPFAM" id="SSF56496">
    <property type="entry name" value="Fibrinogen C-terminal domain-like"/>
    <property type="match status" value="1"/>
</dbReference>
<dbReference type="Proteomes" id="UP000694845">
    <property type="component" value="Unplaced"/>
</dbReference>
<keyword evidence="2" id="KW-1185">Reference proteome</keyword>
<evidence type="ECO:0000259" key="1">
    <source>
        <dbReference type="PROSITE" id="PS51406"/>
    </source>
</evidence>
<dbReference type="PANTHER" id="PTHR19143">
    <property type="entry name" value="FIBRINOGEN/TENASCIN/ANGIOPOEITIN"/>
    <property type="match status" value="1"/>
</dbReference>
<dbReference type="InterPro" id="IPR014716">
    <property type="entry name" value="Fibrinogen_a/b/g_C_1"/>
</dbReference>
<dbReference type="OMA" id="RICTLMI"/>
<evidence type="ECO:0000313" key="3">
    <source>
        <dbReference type="RefSeq" id="XP_022081442.1"/>
    </source>
</evidence>
<dbReference type="PROSITE" id="PS51406">
    <property type="entry name" value="FIBRINOGEN_C_2"/>
    <property type="match status" value="1"/>
</dbReference>
<dbReference type="RefSeq" id="XP_022081443.1">
    <property type="nucleotide sequence ID" value="XM_022225751.1"/>
</dbReference>
<evidence type="ECO:0000313" key="4">
    <source>
        <dbReference type="RefSeq" id="XP_022081443.1"/>
    </source>
</evidence>
<dbReference type="Gene3D" id="3.90.215.10">
    <property type="entry name" value="Gamma Fibrinogen, chain A, domain 1"/>
    <property type="match status" value="1"/>
</dbReference>
<dbReference type="Gene3D" id="4.10.530.10">
    <property type="entry name" value="Gamma-fibrinogen Carboxyl Terminal Fragment, domain 2"/>
    <property type="match status" value="1"/>
</dbReference>
<dbReference type="InterPro" id="IPR036056">
    <property type="entry name" value="Fibrinogen-like_C"/>
</dbReference>
<dbReference type="SMART" id="SM00186">
    <property type="entry name" value="FBG"/>
    <property type="match status" value="1"/>
</dbReference>
<dbReference type="AlphaFoldDB" id="A0A8B7XKV9"/>
<dbReference type="InterPro" id="IPR002181">
    <property type="entry name" value="Fibrinogen_a/b/g_C_dom"/>
</dbReference>
<dbReference type="Pfam" id="PF00147">
    <property type="entry name" value="Fibrinogen_C"/>
    <property type="match status" value="1"/>
</dbReference>
<dbReference type="GO" id="GO:0005615">
    <property type="term" value="C:extracellular space"/>
    <property type="evidence" value="ECO:0007669"/>
    <property type="project" value="TreeGrafter"/>
</dbReference>
<dbReference type="RefSeq" id="XP_022081442.1">
    <property type="nucleotide sequence ID" value="XM_022225750.1"/>
</dbReference>
<dbReference type="KEGG" id="aplc:110974247"/>
<organism evidence="2 4">
    <name type="scientific">Acanthaster planci</name>
    <name type="common">Crown-of-thorns starfish</name>
    <dbReference type="NCBI Taxonomy" id="133434"/>
    <lineage>
        <taxon>Eukaryota</taxon>
        <taxon>Metazoa</taxon>
        <taxon>Echinodermata</taxon>
        <taxon>Eleutherozoa</taxon>
        <taxon>Asterozoa</taxon>
        <taxon>Asteroidea</taxon>
        <taxon>Valvatacea</taxon>
        <taxon>Valvatida</taxon>
        <taxon>Acanthasteridae</taxon>
        <taxon>Acanthaster</taxon>
    </lineage>
</organism>
<proteinExistence type="predicted"/>
<dbReference type="CDD" id="cd00087">
    <property type="entry name" value="FReD"/>
    <property type="match status" value="1"/>
</dbReference>
<dbReference type="OrthoDB" id="7940501at2759"/>
<dbReference type="GeneID" id="110974247"/>
<protein>
    <submittedName>
        <fullName evidence="3 4">Microfibril-associated glycoprotein 4-like</fullName>
    </submittedName>
</protein>
<reference evidence="3 4" key="1">
    <citation type="submission" date="2025-04" db="UniProtKB">
        <authorList>
            <consortium name="RefSeq"/>
        </authorList>
    </citation>
    <scope>IDENTIFICATION</scope>
</reference>
<evidence type="ECO:0000313" key="2">
    <source>
        <dbReference type="Proteomes" id="UP000694845"/>
    </source>
</evidence>
<name>A0A8B7XKV9_ACAPL</name>
<accession>A0A8B7XKV9</accession>